<evidence type="ECO:0000313" key="11">
    <source>
        <dbReference type="EMBL" id="ELU40650.1"/>
    </source>
</evidence>
<dbReference type="Gene3D" id="3.30.1330.20">
    <property type="entry name" value="Tubulin/FtsZ, C-terminal domain"/>
    <property type="match status" value="1"/>
</dbReference>
<dbReference type="GO" id="GO:0005874">
    <property type="term" value="C:microtubule"/>
    <property type="evidence" value="ECO:0007669"/>
    <property type="project" value="UniProtKB-KW"/>
</dbReference>
<dbReference type="FunFam" id="3.40.50.1440:FF:000010">
    <property type="entry name" value="Tubulin gamma chain"/>
    <property type="match status" value="1"/>
</dbReference>
<organism evidence="11 12">
    <name type="scientific">Thanatephorus cucumeris (strain AG1-IA)</name>
    <name type="common">Rice sheath blight fungus</name>
    <name type="synonym">Rhizoctonia solani</name>
    <dbReference type="NCBI Taxonomy" id="983506"/>
    <lineage>
        <taxon>Eukaryota</taxon>
        <taxon>Fungi</taxon>
        <taxon>Dikarya</taxon>
        <taxon>Basidiomycota</taxon>
        <taxon>Agaricomycotina</taxon>
        <taxon>Agaricomycetes</taxon>
        <taxon>Cantharellales</taxon>
        <taxon>Ceratobasidiaceae</taxon>
        <taxon>Rhizoctonia</taxon>
        <taxon>Rhizoctonia solani AG-1</taxon>
    </lineage>
</organism>
<evidence type="ECO:0000259" key="10">
    <source>
        <dbReference type="SMART" id="SM00864"/>
    </source>
</evidence>
<name>L8WRM9_THACA</name>
<dbReference type="OrthoDB" id="10249382at2759"/>
<dbReference type="Pfam" id="PF00091">
    <property type="entry name" value="Tubulin"/>
    <property type="match status" value="1"/>
</dbReference>
<dbReference type="InterPro" id="IPR002454">
    <property type="entry name" value="Gamma_tubulin"/>
</dbReference>
<dbReference type="SUPFAM" id="SSF55307">
    <property type="entry name" value="Tubulin C-terminal domain-like"/>
    <property type="match status" value="1"/>
</dbReference>
<dbReference type="GO" id="GO:0031122">
    <property type="term" value="P:cytoplasmic microtubule organization"/>
    <property type="evidence" value="ECO:0007669"/>
    <property type="project" value="InterPro"/>
</dbReference>
<dbReference type="InterPro" id="IPR008280">
    <property type="entry name" value="Tub_FtsZ_C"/>
</dbReference>
<gene>
    <name evidence="11" type="ORF">AG1IA_05320</name>
</gene>
<dbReference type="GO" id="GO:0007020">
    <property type="term" value="P:microtubule nucleation"/>
    <property type="evidence" value="ECO:0007669"/>
    <property type="project" value="InterPro"/>
</dbReference>
<dbReference type="PANTHER" id="PTHR11588">
    <property type="entry name" value="TUBULIN"/>
    <property type="match status" value="1"/>
</dbReference>
<evidence type="ECO:0000256" key="5">
    <source>
        <dbReference type="ARBA" id="ARBA00022701"/>
    </source>
</evidence>
<dbReference type="InterPro" id="IPR036525">
    <property type="entry name" value="Tubulin/FtsZ_GTPase_sf"/>
</dbReference>
<comment type="caution">
    <text evidence="11">The sequence shown here is derived from an EMBL/GenBank/DDBJ whole genome shotgun (WGS) entry which is preliminary data.</text>
</comment>
<dbReference type="STRING" id="983506.L8WRM9"/>
<dbReference type="InterPro" id="IPR037103">
    <property type="entry name" value="Tubulin/FtsZ-like_C"/>
</dbReference>
<comment type="function">
    <text evidence="9">Tubulin is the major constituent of microtubules, protein filaments consisting of alpha- and beta-tubulin heterodimers. Gamma-tubulin is a key component of the gamma-tubulin ring complex (gTuRC) which mediates microtubule nucleation. The gTuRC regulates the minus-end nucleation of alpha-beta tubulin heterodimers that grow into microtubule protafilaments, a critical step in centrosome duplication and spindle formation.</text>
</comment>
<protein>
    <recommendedName>
        <fullName evidence="3 9">Tubulin gamma chain</fullName>
    </recommendedName>
</protein>
<evidence type="ECO:0000256" key="4">
    <source>
        <dbReference type="ARBA" id="ARBA00022490"/>
    </source>
</evidence>
<dbReference type="InterPro" id="IPR018316">
    <property type="entry name" value="Tubulin/FtsZ_2-layer-sand-dom"/>
</dbReference>
<keyword evidence="5 9" id="KW-0493">Microtubule</keyword>
<dbReference type="InterPro" id="IPR003008">
    <property type="entry name" value="Tubulin_FtsZ_GTPase"/>
</dbReference>
<dbReference type="HOGENOM" id="CLU_704328_0_0_1"/>
<evidence type="ECO:0000256" key="6">
    <source>
        <dbReference type="ARBA" id="ARBA00022741"/>
    </source>
</evidence>
<evidence type="ECO:0000256" key="9">
    <source>
        <dbReference type="RuleBase" id="RU000352"/>
    </source>
</evidence>
<keyword evidence="4" id="KW-0963">Cytoplasm</keyword>
<evidence type="ECO:0000313" key="12">
    <source>
        <dbReference type="Proteomes" id="UP000011668"/>
    </source>
</evidence>
<sequence>MPREIVSVQLGQCGNQIGSLFWQRLCAEHGINKDGILEEWATEGGDRKDVFFYQADDEHYIPRAILVDLEPRVINTILSSPYRDLYNPENIFLSKEGGGAGNNWANGYASGERCYEEVMEMIDREAEGSDSLEGFMMMHSIAGGTGSGMGSYLLERLNDKFPKKLLQTYSVFPNQVDGDVVVQPYNSVLTLKRLVNNADSVVVLDNAALQRLSSEGGALSSGQSFDQTNQLVCVSTVISASTQTLRYPGYMNNDLVGIIASLIPTPRCHFLITSYTPFMSDMIDKASFFCNSPDIIPHLMRDVQARSVRKTTVLDVMRRLLQPKNRMVSAIPSKSSCYISILNIIQGDVDPSDVSLVCTNDSGPPILTPYPRTAACELHTVGPSIDPGGTDA</sequence>
<dbReference type="EMBL" id="AFRT01001366">
    <property type="protein sequence ID" value="ELU40650.1"/>
    <property type="molecule type" value="Genomic_DNA"/>
</dbReference>
<evidence type="ECO:0000256" key="8">
    <source>
        <dbReference type="ARBA" id="ARBA00023212"/>
    </source>
</evidence>
<dbReference type="SUPFAM" id="SSF52490">
    <property type="entry name" value="Tubulin nucleotide-binding domain-like"/>
    <property type="match status" value="1"/>
</dbReference>
<dbReference type="GO" id="GO:0005525">
    <property type="term" value="F:GTP binding"/>
    <property type="evidence" value="ECO:0007669"/>
    <property type="project" value="UniProtKB-UniRule"/>
</dbReference>
<evidence type="ECO:0000256" key="7">
    <source>
        <dbReference type="ARBA" id="ARBA00023134"/>
    </source>
</evidence>
<evidence type="ECO:0000256" key="3">
    <source>
        <dbReference type="ARBA" id="ARBA00018848"/>
    </source>
</evidence>
<dbReference type="GO" id="GO:0000930">
    <property type="term" value="C:gamma-tubulin complex"/>
    <property type="evidence" value="ECO:0007669"/>
    <property type="project" value="InterPro"/>
</dbReference>
<comment type="subcellular location">
    <subcellularLocation>
        <location evidence="1">Cytoplasm</location>
        <location evidence="1">Cytoskeleton</location>
        <location evidence="1">Microtubule organizing center</location>
    </subcellularLocation>
</comment>
<dbReference type="InterPro" id="IPR017975">
    <property type="entry name" value="Tubulin_CS"/>
</dbReference>
<dbReference type="PRINTS" id="PR01164">
    <property type="entry name" value="GAMMATUBULIN"/>
</dbReference>
<comment type="similarity">
    <text evidence="2 9">Belongs to the tubulin family.</text>
</comment>
<dbReference type="PROSITE" id="PS00227">
    <property type="entry name" value="TUBULIN"/>
    <property type="match status" value="1"/>
</dbReference>
<keyword evidence="8" id="KW-0206">Cytoskeleton</keyword>
<proteinExistence type="inferred from homology"/>
<keyword evidence="7 9" id="KW-0342">GTP-binding</keyword>
<dbReference type="CDD" id="cd02188">
    <property type="entry name" value="gamma_tubulin"/>
    <property type="match status" value="1"/>
</dbReference>
<dbReference type="Proteomes" id="UP000011668">
    <property type="component" value="Unassembled WGS sequence"/>
</dbReference>
<dbReference type="OMA" id="ASGFSQX"/>
<dbReference type="InterPro" id="IPR000217">
    <property type="entry name" value="Tubulin"/>
</dbReference>
<accession>L8WRM9</accession>
<reference evidence="11 12" key="1">
    <citation type="journal article" date="2013" name="Nat. Commun.">
        <title>The evolution and pathogenic mechanisms of the rice sheath blight pathogen.</title>
        <authorList>
            <person name="Zheng A."/>
            <person name="Lin R."/>
            <person name="Xu L."/>
            <person name="Qin P."/>
            <person name="Tang C."/>
            <person name="Ai P."/>
            <person name="Zhang D."/>
            <person name="Liu Y."/>
            <person name="Sun Z."/>
            <person name="Feng H."/>
            <person name="Wang Y."/>
            <person name="Chen Y."/>
            <person name="Liang X."/>
            <person name="Fu R."/>
            <person name="Li Q."/>
            <person name="Zhang J."/>
            <person name="Yu X."/>
            <person name="Xie Z."/>
            <person name="Ding L."/>
            <person name="Guan P."/>
            <person name="Tang J."/>
            <person name="Liang Y."/>
            <person name="Wang S."/>
            <person name="Deng Q."/>
            <person name="Li S."/>
            <person name="Zhu J."/>
            <person name="Wang L."/>
            <person name="Liu H."/>
            <person name="Li P."/>
        </authorList>
    </citation>
    <scope>NUCLEOTIDE SEQUENCE [LARGE SCALE GENOMIC DNA]</scope>
    <source>
        <strain evidence="12">AG-1 IA</strain>
    </source>
</reference>
<evidence type="ECO:0000256" key="2">
    <source>
        <dbReference type="ARBA" id="ARBA00009636"/>
    </source>
</evidence>
<evidence type="ECO:0000256" key="1">
    <source>
        <dbReference type="ARBA" id="ARBA00004267"/>
    </source>
</evidence>
<dbReference type="Pfam" id="PF03953">
    <property type="entry name" value="Tubulin_C"/>
    <property type="match status" value="1"/>
</dbReference>
<keyword evidence="12" id="KW-1185">Reference proteome</keyword>
<dbReference type="SMART" id="SM00864">
    <property type="entry name" value="Tubulin"/>
    <property type="match status" value="1"/>
</dbReference>
<feature type="domain" description="Tubulin/FtsZ GTPase" evidence="10">
    <location>
        <begin position="48"/>
        <end position="249"/>
    </location>
</feature>
<dbReference type="Gene3D" id="3.40.50.1440">
    <property type="entry name" value="Tubulin/FtsZ, GTPase domain"/>
    <property type="match status" value="1"/>
</dbReference>
<dbReference type="AlphaFoldDB" id="L8WRM9"/>
<dbReference type="PRINTS" id="PR01161">
    <property type="entry name" value="TUBULIN"/>
</dbReference>
<keyword evidence="6 9" id="KW-0547">Nucleotide-binding</keyword>